<evidence type="ECO:0000259" key="3">
    <source>
        <dbReference type="Pfam" id="PF17162"/>
    </source>
</evidence>
<dbReference type="InterPro" id="IPR033413">
    <property type="entry name" value="DUF5117"/>
</dbReference>
<proteinExistence type="predicted"/>
<dbReference type="SUPFAM" id="SSF55486">
    <property type="entry name" value="Metalloproteases ('zincins'), catalytic domain"/>
    <property type="match status" value="1"/>
</dbReference>
<feature type="domain" description="EcxA zinc-binding" evidence="1">
    <location>
        <begin position="434"/>
        <end position="737"/>
    </location>
</feature>
<dbReference type="OrthoDB" id="9776599at2"/>
<dbReference type="PANTHER" id="PTHR38478">
    <property type="entry name" value="PEPTIDASE M1A AND M12B"/>
    <property type="match status" value="1"/>
</dbReference>
<evidence type="ECO:0000313" key="5">
    <source>
        <dbReference type="Proteomes" id="UP000270673"/>
    </source>
</evidence>
<dbReference type="AlphaFoldDB" id="A0A3S9VUV8"/>
<protein>
    <submittedName>
        <fullName evidence="4">DUF5117 domain-containing protein</fullName>
    </submittedName>
</protein>
<dbReference type="Gene3D" id="3.40.390.10">
    <property type="entry name" value="Collagenase (Catalytic Domain)"/>
    <property type="match status" value="1"/>
</dbReference>
<evidence type="ECO:0000259" key="2">
    <source>
        <dbReference type="Pfam" id="PF17148"/>
    </source>
</evidence>
<gene>
    <name evidence="4" type="ORF">D8S85_12375</name>
</gene>
<evidence type="ECO:0000259" key="1">
    <source>
        <dbReference type="Pfam" id="PF16313"/>
    </source>
</evidence>
<dbReference type="Pfam" id="PF17148">
    <property type="entry name" value="DUF5117"/>
    <property type="match status" value="1"/>
</dbReference>
<dbReference type="GO" id="GO:0008237">
    <property type="term" value="F:metallopeptidase activity"/>
    <property type="evidence" value="ECO:0007669"/>
    <property type="project" value="InterPro"/>
</dbReference>
<feature type="domain" description="DUF5117" evidence="2">
    <location>
        <begin position="135"/>
        <end position="303"/>
    </location>
</feature>
<sequence>MTKGFIIFISSLFLLVTALPDDSFGGNRKRKNKDKTEEATRESKYDKLFKQEKFVTRKGVFTLHKTDKKLYFEIPLTLLNREFLLGSTIKETSDNGYSLVGQKPQEPLHLAFARRDSSIQLLQITQPWGVIPKYSDSREDELKQSIRKSSISPIIKTYEIKAFNNDSTAVVIDMTDLFLSDDERVSPFDPYGIKAEYGRVKLSPEYQQELSFIDDIKAFEDNVSIISSLNYTIASQENKEVKLPVTIKVNRSIILLPDEEHMMRSRISDPRIGFFTTVKQNISVKRDGSKYVYFMNRWNVQPKDMEAYKRGELVEPVKPIVFYIDNTFPAEWKKAIHAGVLEWNAAFEKIGFKNVMQAKDFPMDDPEFDPDNLKYSCIRYAPIDVANGMGPSWTDPRTGEIINASVYIYHDVIKLVNDMRFVQTAQVNERVRTKKLPQDILDESLNYVIAHEVGHCLGLMHNMGASSSYPVDSLRSASFTQKYGTTPSIMDYARNNYIAQPGDKGLRLTPPNIGVYDFYAIKIGYQPIPEAKTAEEENAIVRGWIAEKAGDPMFRYGKQQLQAVYDPSALMEDLGDDAVKAGEYGIKNLKYILEHVNEWMDKEDPNFDYRINIYGEIVNQCFGYLYNALMNIGGFYLNEHEVNDPRPSFAVVPKEKQKQSLRFLIKNLQQLEWLDNPQVTENLRVSSPRSERLVKNFAAALLVNTKKISLGEYRDPNSYSSQEYLNDLHALVWEPTIKGKNLSAIDMLLQKTILSSLLNSLLPVNWTVKRPPIAEKPMLRRTCSCGEHMASGFEFQYPVYNIAHDNTKYLYFSLLDRIEKTVKSKRATGNFNTRAHHAYLLEMIEDFRNRKE</sequence>
<dbReference type="Proteomes" id="UP000270673">
    <property type="component" value="Chromosome"/>
</dbReference>
<dbReference type="RefSeq" id="WP_127075138.1">
    <property type="nucleotide sequence ID" value="NZ_CP032819.1"/>
</dbReference>
<name>A0A3S9VUV8_9BACT</name>
<dbReference type="InterPro" id="IPR024079">
    <property type="entry name" value="MetalloPept_cat_dom_sf"/>
</dbReference>
<dbReference type="InterPro" id="IPR033428">
    <property type="entry name" value="DUF5118"/>
</dbReference>
<dbReference type="EMBL" id="CP032819">
    <property type="protein sequence ID" value="AZS30261.1"/>
    <property type="molecule type" value="Genomic_DNA"/>
</dbReference>
<dbReference type="InterPro" id="IPR032534">
    <property type="entry name" value="EcxA_zinc-bd"/>
</dbReference>
<dbReference type="KEGG" id="buy:D8S85_12375"/>
<organism evidence="4 5">
    <name type="scientific">Butyricimonas faecalis</name>
    <dbReference type="NCBI Taxonomy" id="2093856"/>
    <lineage>
        <taxon>Bacteria</taxon>
        <taxon>Pseudomonadati</taxon>
        <taxon>Bacteroidota</taxon>
        <taxon>Bacteroidia</taxon>
        <taxon>Bacteroidales</taxon>
        <taxon>Odoribacteraceae</taxon>
        <taxon>Butyricimonas</taxon>
    </lineage>
</organism>
<dbReference type="Pfam" id="PF16313">
    <property type="entry name" value="DUF4953"/>
    <property type="match status" value="1"/>
</dbReference>
<dbReference type="InterPro" id="IPR034032">
    <property type="entry name" value="Zn_MMP-like_bac"/>
</dbReference>
<dbReference type="CDD" id="cd04276">
    <property type="entry name" value="ZnMc_MMP_like_2"/>
    <property type="match status" value="1"/>
</dbReference>
<dbReference type="Pfam" id="PF17162">
    <property type="entry name" value="DUF5118"/>
    <property type="match status" value="1"/>
</dbReference>
<reference evidence="4 5" key="1">
    <citation type="submission" date="2018-10" db="EMBL/GenBank/DDBJ databases">
        <title>Butyricimonas faecalis sp. nov., isolated from human faeces and emended description of the genus Butyricimonas.</title>
        <authorList>
            <person name="Le Roy T."/>
            <person name="Van der Smissen P."/>
            <person name="Paquot A."/>
            <person name="Delzenne N."/>
            <person name="Muccioli G."/>
            <person name="Collet J.-F."/>
            <person name="Cani P.D."/>
        </authorList>
    </citation>
    <scope>NUCLEOTIDE SEQUENCE [LARGE SCALE GENOMIC DNA]</scope>
    <source>
        <strain evidence="4 5">H184</strain>
    </source>
</reference>
<keyword evidence="5" id="KW-1185">Reference proteome</keyword>
<dbReference type="PANTHER" id="PTHR38478:SF1">
    <property type="entry name" value="ZINC DEPENDENT METALLOPROTEASE DOMAIN LIPOPROTEIN"/>
    <property type="match status" value="1"/>
</dbReference>
<evidence type="ECO:0000313" key="4">
    <source>
        <dbReference type="EMBL" id="AZS30261.1"/>
    </source>
</evidence>
<accession>A0A3S9VUV8</accession>
<feature type="domain" description="DUF5118" evidence="3">
    <location>
        <begin position="43"/>
        <end position="92"/>
    </location>
</feature>